<protein>
    <recommendedName>
        <fullName evidence="3">GatB/YqeY domain-containing protein</fullName>
    </recommendedName>
</protein>
<evidence type="ECO:0008006" key="3">
    <source>
        <dbReference type="Google" id="ProtNLM"/>
    </source>
</evidence>
<reference evidence="1 2" key="1">
    <citation type="submission" date="2018-02" db="EMBL/GenBank/DDBJ databases">
        <title>Genomic Encyclopedia of Archaeal and Bacterial Type Strains, Phase II (KMG-II): from individual species to whole genera.</title>
        <authorList>
            <person name="Goeker M."/>
        </authorList>
    </citation>
    <scope>NUCLEOTIDE SEQUENCE [LARGE SCALE GENOMIC DNA]</scope>
    <source>
        <strain evidence="1 2">DSM 29526</strain>
    </source>
</reference>
<dbReference type="PANTHER" id="PTHR28055:SF1">
    <property type="entry name" value="ALTERED INHERITANCE OF MITOCHONDRIA PROTEIN 41, MITOCHONDRIAL"/>
    <property type="match status" value="1"/>
</dbReference>
<evidence type="ECO:0000313" key="2">
    <source>
        <dbReference type="Proteomes" id="UP000237662"/>
    </source>
</evidence>
<evidence type="ECO:0000313" key="1">
    <source>
        <dbReference type="EMBL" id="PPK84603.1"/>
    </source>
</evidence>
<dbReference type="AlphaFoldDB" id="A0A2S6I150"/>
<gene>
    <name evidence="1" type="ORF">CLV84_3765</name>
</gene>
<dbReference type="Gene3D" id="1.10.10.410">
    <property type="match status" value="1"/>
</dbReference>
<organism evidence="1 2">
    <name type="scientific">Neolewinella xylanilytica</name>
    <dbReference type="NCBI Taxonomy" id="1514080"/>
    <lineage>
        <taxon>Bacteria</taxon>
        <taxon>Pseudomonadati</taxon>
        <taxon>Bacteroidota</taxon>
        <taxon>Saprospiria</taxon>
        <taxon>Saprospirales</taxon>
        <taxon>Lewinellaceae</taxon>
        <taxon>Neolewinella</taxon>
    </lineage>
</organism>
<dbReference type="InterPro" id="IPR042184">
    <property type="entry name" value="YqeY/Aim41_N"/>
</dbReference>
<dbReference type="PANTHER" id="PTHR28055">
    <property type="entry name" value="ALTERED INHERITANCE OF MITOCHONDRIA PROTEIN 41, MITOCHONDRIAL"/>
    <property type="match status" value="1"/>
</dbReference>
<dbReference type="InterPro" id="IPR019004">
    <property type="entry name" value="YqeY/Aim41"/>
</dbReference>
<dbReference type="Gene3D" id="1.10.1510.10">
    <property type="entry name" value="Uncharacterised protein YqeY/AIM41 PF09424, N-terminal domain"/>
    <property type="match status" value="1"/>
</dbReference>
<dbReference type="SUPFAM" id="SSF89095">
    <property type="entry name" value="GatB/YqeY motif"/>
    <property type="match status" value="1"/>
</dbReference>
<sequence length="150" mass="16522">MSLQDRITPDLKDAMRAKDQAALRGIRAIKNAILLQKTDGSGTELDEAGEIALLQKLVKSRQESITIYEEQGREDLAAPEREEVEVISRYLPEQLSDEKLESIVQEVIAETGATSMRDMGRVMGQANARVAGRADGKQVADTVKRLLTQA</sequence>
<proteinExistence type="predicted"/>
<accession>A0A2S6I150</accession>
<dbReference type="GO" id="GO:0016884">
    <property type="term" value="F:carbon-nitrogen ligase activity, with glutamine as amido-N-donor"/>
    <property type="evidence" value="ECO:0007669"/>
    <property type="project" value="InterPro"/>
</dbReference>
<comment type="caution">
    <text evidence="1">The sequence shown here is derived from an EMBL/GenBank/DDBJ whole genome shotgun (WGS) entry which is preliminary data.</text>
</comment>
<dbReference type="EMBL" id="PTJC01000007">
    <property type="protein sequence ID" value="PPK84603.1"/>
    <property type="molecule type" value="Genomic_DNA"/>
</dbReference>
<dbReference type="RefSeq" id="WP_104421325.1">
    <property type="nucleotide sequence ID" value="NZ_PTJC01000007.1"/>
</dbReference>
<dbReference type="InterPro" id="IPR023168">
    <property type="entry name" value="GatB_Yqey_C_2"/>
</dbReference>
<dbReference type="OrthoDB" id="9788127at2"/>
<dbReference type="Pfam" id="PF09424">
    <property type="entry name" value="YqeY"/>
    <property type="match status" value="1"/>
</dbReference>
<dbReference type="Proteomes" id="UP000237662">
    <property type="component" value="Unassembled WGS sequence"/>
</dbReference>
<dbReference type="InterPro" id="IPR003789">
    <property type="entry name" value="Asn/Gln_tRNA_amidoTrase-B-like"/>
</dbReference>
<name>A0A2S6I150_9BACT</name>
<keyword evidence="2" id="KW-1185">Reference proteome</keyword>